<keyword evidence="7" id="KW-1278">Translocase</keyword>
<dbReference type="InterPro" id="IPR017871">
    <property type="entry name" value="ABC_transporter-like_CS"/>
</dbReference>
<dbReference type="GO" id="GO:0016887">
    <property type="term" value="F:ATP hydrolysis activity"/>
    <property type="evidence" value="ECO:0007669"/>
    <property type="project" value="InterPro"/>
</dbReference>
<evidence type="ECO:0000256" key="8">
    <source>
        <dbReference type="ARBA" id="ARBA00023136"/>
    </source>
</evidence>
<reference evidence="11" key="1">
    <citation type="submission" date="2016-06" db="EMBL/GenBank/DDBJ databases">
        <authorList>
            <person name="Nascimento L."/>
            <person name="Pereira R.V."/>
            <person name="Martins L.F."/>
            <person name="Quaggio R.B."/>
            <person name="Silva A.M."/>
            <person name="Setubal J.C."/>
        </authorList>
    </citation>
    <scope>NUCLEOTIDE SEQUENCE [LARGE SCALE GENOMIC DNA]</scope>
</reference>
<dbReference type="CDD" id="cd03215">
    <property type="entry name" value="ABC_Carb_Monos_II"/>
    <property type="match status" value="1"/>
</dbReference>
<keyword evidence="2" id="KW-0813">Transport</keyword>
<comment type="caution">
    <text evidence="10">The sequence shown here is derived from an EMBL/GenBank/DDBJ whole genome shotgun (WGS) entry which is preliminary data.</text>
</comment>
<keyword evidence="4" id="KW-0677">Repeat</keyword>
<dbReference type="InterPro" id="IPR003439">
    <property type="entry name" value="ABC_transporter-like_ATP-bd"/>
</dbReference>
<proteinExistence type="predicted"/>
<comment type="subcellular location">
    <subcellularLocation>
        <location evidence="1">Cell membrane</location>
        <topology evidence="1">Peripheral membrane protein</topology>
    </subcellularLocation>
</comment>
<gene>
    <name evidence="10" type="ORF">BAA01_09810</name>
</gene>
<dbReference type="SMART" id="SM00382">
    <property type="entry name" value="AAA"/>
    <property type="match status" value="2"/>
</dbReference>
<evidence type="ECO:0000256" key="4">
    <source>
        <dbReference type="ARBA" id="ARBA00022737"/>
    </source>
</evidence>
<evidence type="ECO:0000313" key="10">
    <source>
        <dbReference type="EMBL" id="OUM87686.1"/>
    </source>
</evidence>
<protein>
    <recommendedName>
        <fullName evidence="9">ABC transporter domain-containing protein</fullName>
    </recommendedName>
</protein>
<evidence type="ECO:0000256" key="2">
    <source>
        <dbReference type="ARBA" id="ARBA00022448"/>
    </source>
</evidence>
<dbReference type="GO" id="GO:0005524">
    <property type="term" value="F:ATP binding"/>
    <property type="evidence" value="ECO:0007669"/>
    <property type="project" value="UniProtKB-KW"/>
</dbReference>
<dbReference type="AlphaFoldDB" id="A0A1Y3PNJ0"/>
<name>A0A1Y3PNJ0_9BACI</name>
<evidence type="ECO:0000256" key="7">
    <source>
        <dbReference type="ARBA" id="ARBA00022967"/>
    </source>
</evidence>
<dbReference type="SUPFAM" id="SSF52540">
    <property type="entry name" value="P-loop containing nucleoside triphosphate hydrolases"/>
    <property type="match status" value="2"/>
</dbReference>
<dbReference type="InterPro" id="IPR050107">
    <property type="entry name" value="ABC_carbohydrate_import_ATPase"/>
</dbReference>
<evidence type="ECO:0000256" key="6">
    <source>
        <dbReference type="ARBA" id="ARBA00022840"/>
    </source>
</evidence>
<dbReference type="GO" id="GO:0005886">
    <property type="term" value="C:plasma membrane"/>
    <property type="evidence" value="ECO:0007669"/>
    <property type="project" value="UniProtKB-SubCell"/>
</dbReference>
<dbReference type="CDD" id="cd03216">
    <property type="entry name" value="ABC_Carb_Monos_I"/>
    <property type="match status" value="1"/>
</dbReference>
<keyword evidence="3" id="KW-1003">Cell membrane</keyword>
<dbReference type="FunFam" id="3.40.50.300:FF:000127">
    <property type="entry name" value="Ribose import ATP-binding protein RbsA"/>
    <property type="match status" value="1"/>
</dbReference>
<dbReference type="PANTHER" id="PTHR43790:SF9">
    <property type="entry name" value="GALACTOFURANOSE TRANSPORTER ATP-BINDING PROTEIN YTFR"/>
    <property type="match status" value="1"/>
</dbReference>
<evidence type="ECO:0000256" key="5">
    <source>
        <dbReference type="ARBA" id="ARBA00022741"/>
    </source>
</evidence>
<keyword evidence="5" id="KW-0547">Nucleotide-binding</keyword>
<feature type="domain" description="ABC transporter" evidence="9">
    <location>
        <begin position="265"/>
        <end position="506"/>
    </location>
</feature>
<evidence type="ECO:0000313" key="11">
    <source>
        <dbReference type="Proteomes" id="UP000196475"/>
    </source>
</evidence>
<evidence type="ECO:0000256" key="3">
    <source>
        <dbReference type="ARBA" id="ARBA00022475"/>
    </source>
</evidence>
<dbReference type="Pfam" id="PF00005">
    <property type="entry name" value="ABC_tran"/>
    <property type="match status" value="2"/>
</dbReference>
<evidence type="ECO:0000259" key="9">
    <source>
        <dbReference type="PROSITE" id="PS50893"/>
    </source>
</evidence>
<dbReference type="Proteomes" id="UP000196475">
    <property type="component" value="Unassembled WGS sequence"/>
</dbReference>
<accession>A0A1Y3PNJ0</accession>
<dbReference type="PANTHER" id="PTHR43790">
    <property type="entry name" value="CARBOHYDRATE TRANSPORT ATP-BINDING PROTEIN MG119-RELATED"/>
    <property type="match status" value="1"/>
</dbReference>
<sequence>MARAERKGGVLKLAEMLCEMKNIHKNFIGVKALNNVTFNLRKGEVHALLGENGAGKSTLMKILSGSYQPDSGEIVIEGQSVMLRNPHHALQLGISIVHQEPQMVPWLGIAENVCLNAWQTVRGLVSWSKMEEVAREHCSRIGLNKPMDTIVANLSMAEKQMIQIARALMHASKIMIFDEPTSSLTPQEKDALFAIIRRLKSEGMGIIYISHRIEEIFEIADRVTVLKDGQLVGTVPIREVDAPTLVRMMVGRELGKLYPPKSTEFGEELLVVEGLTRKGRFHNVSFTLRRGEVLGFAGLVGSGRSEVALCLFGADAIDGGTITFKGQKVHFRSTAEAIRNRVAFVGEDRHQGMVHHLPVRENISLPWYAKFARFGVMDRKKQADVARKMIGKLNIKTPSEEQLIGKLSGGNQQKVIFGRWLIEDADVFILDEPTRGIDVGAKEEIYQLIRELTSQGKGVILISSELPEILGMSDRVLVMHRGTVAGILSAEEATEENITKLAMGVV</sequence>
<feature type="domain" description="ABC transporter" evidence="9">
    <location>
        <begin position="18"/>
        <end position="253"/>
    </location>
</feature>
<evidence type="ECO:0000256" key="1">
    <source>
        <dbReference type="ARBA" id="ARBA00004202"/>
    </source>
</evidence>
<dbReference type="PROSITE" id="PS50893">
    <property type="entry name" value="ABC_TRANSPORTER_2"/>
    <property type="match status" value="2"/>
</dbReference>
<keyword evidence="6" id="KW-0067">ATP-binding</keyword>
<dbReference type="InterPro" id="IPR003593">
    <property type="entry name" value="AAA+_ATPase"/>
</dbReference>
<dbReference type="InterPro" id="IPR027417">
    <property type="entry name" value="P-loop_NTPase"/>
</dbReference>
<dbReference type="Gene3D" id="3.40.50.300">
    <property type="entry name" value="P-loop containing nucleotide triphosphate hydrolases"/>
    <property type="match status" value="2"/>
</dbReference>
<dbReference type="EMBL" id="LZRT01000071">
    <property type="protein sequence ID" value="OUM87686.1"/>
    <property type="molecule type" value="Genomic_DNA"/>
</dbReference>
<keyword evidence="8" id="KW-0472">Membrane</keyword>
<organism evidence="10 11">
    <name type="scientific">Bacillus thermozeamaize</name>
    <dbReference type="NCBI Taxonomy" id="230954"/>
    <lineage>
        <taxon>Bacteria</taxon>
        <taxon>Bacillati</taxon>
        <taxon>Bacillota</taxon>
        <taxon>Bacilli</taxon>
        <taxon>Bacillales</taxon>
        <taxon>Bacillaceae</taxon>
        <taxon>Bacillus</taxon>
    </lineage>
</organism>
<dbReference type="PROSITE" id="PS00211">
    <property type="entry name" value="ABC_TRANSPORTER_1"/>
    <property type="match status" value="1"/>
</dbReference>